<feature type="transmembrane region" description="Helical" evidence="1">
    <location>
        <begin position="12"/>
        <end position="35"/>
    </location>
</feature>
<evidence type="ECO:0000256" key="1">
    <source>
        <dbReference type="SAM" id="Phobius"/>
    </source>
</evidence>
<dbReference type="RefSeq" id="WP_063340763.1">
    <property type="nucleotide sequence ID" value="NZ_LUKJ01000002.1"/>
</dbReference>
<sequence>MRVYRTGDSQLIFTRLNIAAASFAGTVFGFGMLMLTPDGTSGRIVAAILFFSTWCSLNFMRSALLYLREGEAAEKETMTLGVGPKPGQSKQPK</sequence>
<keyword evidence="1" id="KW-0812">Transmembrane</keyword>
<dbReference type="Proteomes" id="UP000076489">
    <property type="component" value="Unassembled WGS sequence"/>
</dbReference>
<comment type="caution">
    <text evidence="2">The sequence shown here is derived from an EMBL/GenBank/DDBJ whole genome shotgun (WGS) entry which is preliminary data.</text>
</comment>
<keyword evidence="1" id="KW-1133">Transmembrane helix</keyword>
<name>A0A162B2K2_PSEFL</name>
<feature type="transmembrane region" description="Helical" evidence="1">
    <location>
        <begin position="41"/>
        <end position="60"/>
    </location>
</feature>
<dbReference type="EMBL" id="LUKJ01000002">
    <property type="protein sequence ID" value="KZN20716.1"/>
    <property type="molecule type" value="Genomic_DNA"/>
</dbReference>
<evidence type="ECO:0000313" key="2">
    <source>
        <dbReference type="EMBL" id="KZN20716.1"/>
    </source>
</evidence>
<reference evidence="3" key="1">
    <citation type="submission" date="2016-03" db="EMBL/GenBank/DDBJ databases">
        <authorList>
            <person name="Ray J."/>
            <person name="Price M."/>
            <person name="Deutschbauer A."/>
        </authorList>
    </citation>
    <scope>NUCLEOTIDE SEQUENCE [LARGE SCALE GENOMIC DNA]</scope>
    <source>
        <strain evidence="3">FW300-N1B4</strain>
    </source>
</reference>
<accession>A0A162B2K2</accession>
<gene>
    <name evidence="2" type="ORF">A1D17_04015</name>
</gene>
<proteinExistence type="predicted"/>
<organism evidence="2 3">
    <name type="scientific">Pseudomonas fluorescens</name>
    <dbReference type="NCBI Taxonomy" id="294"/>
    <lineage>
        <taxon>Bacteria</taxon>
        <taxon>Pseudomonadati</taxon>
        <taxon>Pseudomonadota</taxon>
        <taxon>Gammaproteobacteria</taxon>
        <taxon>Pseudomonadales</taxon>
        <taxon>Pseudomonadaceae</taxon>
        <taxon>Pseudomonas</taxon>
    </lineage>
</organism>
<protein>
    <submittedName>
        <fullName evidence="2">Uncharacterized protein</fullName>
    </submittedName>
</protein>
<dbReference type="AlphaFoldDB" id="A0A162B2K2"/>
<evidence type="ECO:0000313" key="3">
    <source>
        <dbReference type="Proteomes" id="UP000076489"/>
    </source>
</evidence>
<keyword evidence="1" id="KW-0472">Membrane</keyword>
<reference evidence="2 3" key="2">
    <citation type="journal article" date="2018" name="Nature">
        <title>Mutant phenotypes for thousands of bacterial genes of unknown function.</title>
        <authorList>
            <person name="Price M.N."/>
            <person name="Wetmore K.M."/>
            <person name="Waters R.J."/>
            <person name="Callaghan M."/>
            <person name="Ray J."/>
            <person name="Liu H."/>
            <person name="Kuehl J.V."/>
            <person name="Melnyk R.A."/>
            <person name="Lamson J.S."/>
            <person name="Suh Y."/>
            <person name="Carlson H.K."/>
            <person name="Esquivel Z."/>
            <person name="Sadeeshkumar H."/>
            <person name="Chakraborty R."/>
            <person name="Zane G.M."/>
            <person name="Rubin B.E."/>
            <person name="Wall J.D."/>
            <person name="Visel A."/>
            <person name="Bristow J."/>
            <person name="Blow M.J."/>
            <person name="Arkin A.P."/>
            <person name="Deutschbauer A.M."/>
        </authorList>
    </citation>
    <scope>NUCLEOTIDE SEQUENCE [LARGE SCALE GENOMIC DNA]</scope>
    <source>
        <strain evidence="2 3">FW300-N1B4</strain>
    </source>
</reference>